<proteinExistence type="predicted"/>
<dbReference type="InterPro" id="IPR009908">
    <property type="entry name" value="Methylamine_util_MauE"/>
</dbReference>
<keyword evidence="4 5" id="KW-0472">Membrane</keyword>
<reference evidence="8" key="1">
    <citation type="submission" date="2016-11" db="EMBL/GenBank/DDBJ databases">
        <authorList>
            <person name="Varghese N."/>
            <person name="Submissions S."/>
        </authorList>
    </citation>
    <scope>NUCLEOTIDE SEQUENCE [LARGE SCALE GENOMIC DNA]</scope>
    <source>
        <strain evidence="8">DSM 17963</strain>
    </source>
</reference>
<dbReference type="GO" id="GO:0016020">
    <property type="term" value="C:membrane"/>
    <property type="evidence" value="ECO:0007669"/>
    <property type="project" value="UniProtKB-SubCell"/>
</dbReference>
<keyword evidence="2 5" id="KW-0812">Transmembrane</keyword>
<evidence type="ECO:0000259" key="6">
    <source>
        <dbReference type="Pfam" id="PF07291"/>
    </source>
</evidence>
<feature type="transmembrane region" description="Helical" evidence="5">
    <location>
        <begin position="46"/>
        <end position="71"/>
    </location>
</feature>
<dbReference type="EMBL" id="FQWC01000002">
    <property type="protein sequence ID" value="SHG38206.1"/>
    <property type="molecule type" value="Genomic_DNA"/>
</dbReference>
<evidence type="ECO:0000256" key="3">
    <source>
        <dbReference type="ARBA" id="ARBA00022989"/>
    </source>
</evidence>
<dbReference type="GO" id="GO:0030416">
    <property type="term" value="P:methylamine metabolic process"/>
    <property type="evidence" value="ECO:0007669"/>
    <property type="project" value="InterPro"/>
</dbReference>
<dbReference type="STRING" id="370979.SAMN05443663_102674"/>
<keyword evidence="3 5" id="KW-1133">Transmembrane helix</keyword>
<dbReference type="InterPro" id="IPR011044">
    <property type="entry name" value="Quino_amine_DH_bsu"/>
</dbReference>
<gene>
    <name evidence="7" type="ORF">SAMN05443663_102674</name>
</gene>
<sequence length="503" mass="58056">MKISDSFKSAIVEAICLLYILLFVYASVSKIIDFENFQVQLGQSPLLSAFAVPVSLGIPILELIIAFILLFPKFRYIGLMSSFGLMVMFTAYIFIMLYFSPFIPCSCGGILEKMSWNMHLVFNILLLMMAVCALLFFDKKSFFLRTKQFTVRLLLCTMISSVLIIILIFTFSEKIIHNENPFLRRYPPHPAEFSNAVRLKFNSYYLSGFADGRIYLGNYTTPAQIISFNSNLKDRKVHKIIFDPANTRFKVISWYVKGNYFYLLDGSIHKIFRGDIKTWKIDTELKDFPFFTRAIPIDSTTLVFRTNKGKKMTNTIGKFTNEQQVKVKYFEGLLQAQNEGVFDTDGVLMYSEELNKIVYLYYYRNGFVVADKNGKVENRGNTIDTIKHVNLKVSVLKNGTEYAISSPSITVNSSSTVYKNILFVRSQVKGRLENDQLWEKSFIIDVYDFRKNIYLYSFPIYHSSPAKKFSSFLATRTHIYALLGSDLVVYEIKNDLKKEMNSK</sequence>
<dbReference type="Pfam" id="PF07291">
    <property type="entry name" value="MauE"/>
    <property type="match status" value="1"/>
</dbReference>
<dbReference type="AlphaFoldDB" id="A0A1M5JC78"/>
<feature type="domain" description="Methylamine utilisation protein MauE" evidence="6">
    <location>
        <begin position="9"/>
        <end position="135"/>
    </location>
</feature>
<accession>A0A1M5JC78</accession>
<evidence type="ECO:0000313" key="8">
    <source>
        <dbReference type="Proteomes" id="UP000184071"/>
    </source>
</evidence>
<feature type="transmembrane region" description="Helical" evidence="5">
    <location>
        <begin position="116"/>
        <end position="137"/>
    </location>
</feature>
<feature type="transmembrane region" description="Helical" evidence="5">
    <location>
        <begin position="83"/>
        <end position="104"/>
    </location>
</feature>
<dbReference type="SUPFAM" id="SSF50969">
    <property type="entry name" value="YVTN repeat-like/Quinoprotein amine dehydrogenase"/>
    <property type="match status" value="1"/>
</dbReference>
<evidence type="ECO:0000256" key="5">
    <source>
        <dbReference type="SAM" id="Phobius"/>
    </source>
</evidence>
<protein>
    <submittedName>
        <fullName evidence="7">Methylamine utilisation protein MauE</fullName>
    </submittedName>
</protein>
<comment type="subcellular location">
    <subcellularLocation>
        <location evidence="1">Membrane</location>
        <topology evidence="1">Multi-pass membrane protein</topology>
    </subcellularLocation>
</comment>
<organism evidence="7 8">
    <name type="scientific">Flavobacterium defluvii</name>
    <dbReference type="NCBI Taxonomy" id="370979"/>
    <lineage>
        <taxon>Bacteria</taxon>
        <taxon>Pseudomonadati</taxon>
        <taxon>Bacteroidota</taxon>
        <taxon>Flavobacteriia</taxon>
        <taxon>Flavobacteriales</taxon>
        <taxon>Flavobacteriaceae</taxon>
        <taxon>Flavobacterium</taxon>
    </lineage>
</organism>
<evidence type="ECO:0000256" key="1">
    <source>
        <dbReference type="ARBA" id="ARBA00004141"/>
    </source>
</evidence>
<dbReference type="Proteomes" id="UP000184071">
    <property type="component" value="Unassembled WGS sequence"/>
</dbReference>
<feature type="transmembrane region" description="Helical" evidence="5">
    <location>
        <begin position="7"/>
        <end position="26"/>
    </location>
</feature>
<keyword evidence="8" id="KW-1185">Reference proteome</keyword>
<name>A0A1M5JC78_9FLAO</name>
<evidence type="ECO:0000256" key="2">
    <source>
        <dbReference type="ARBA" id="ARBA00022692"/>
    </source>
</evidence>
<feature type="transmembrane region" description="Helical" evidence="5">
    <location>
        <begin position="149"/>
        <end position="171"/>
    </location>
</feature>
<dbReference type="RefSeq" id="WP_073414796.1">
    <property type="nucleotide sequence ID" value="NZ_FQWC01000002.1"/>
</dbReference>
<evidence type="ECO:0000256" key="4">
    <source>
        <dbReference type="ARBA" id="ARBA00023136"/>
    </source>
</evidence>
<evidence type="ECO:0000313" key="7">
    <source>
        <dbReference type="EMBL" id="SHG38206.1"/>
    </source>
</evidence>
<dbReference type="OrthoDB" id="673785at2"/>